<protein>
    <recommendedName>
        <fullName evidence="3">AMIN-like domain-containing protein</fullName>
    </recommendedName>
</protein>
<feature type="region of interest" description="Disordered" evidence="1">
    <location>
        <begin position="295"/>
        <end position="314"/>
    </location>
</feature>
<proteinExistence type="predicted"/>
<feature type="domain" description="AMIN-like" evidence="3">
    <location>
        <begin position="55"/>
        <end position="176"/>
    </location>
</feature>
<keyword evidence="2" id="KW-0732">Signal</keyword>
<dbReference type="EMBL" id="BAAAQQ010000007">
    <property type="protein sequence ID" value="GAA2121808.1"/>
    <property type="molecule type" value="Genomic_DNA"/>
</dbReference>
<dbReference type="RefSeq" id="WP_344303193.1">
    <property type="nucleotide sequence ID" value="NZ_BAAAQQ010000007.1"/>
</dbReference>
<evidence type="ECO:0000256" key="2">
    <source>
        <dbReference type="SAM" id="SignalP"/>
    </source>
</evidence>
<dbReference type="Proteomes" id="UP001500575">
    <property type="component" value="Unassembled WGS sequence"/>
</dbReference>
<gene>
    <name evidence="4" type="ORF">GCM10009843_16380</name>
</gene>
<organism evidence="4 5">
    <name type="scientific">Nocardioides bigeumensis</name>
    <dbReference type="NCBI Taxonomy" id="433657"/>
    <lineage>
        <taxon>Bacteria</taxon>
        <taxon>Bacillati</taxon>
        <taxon>Actinomycetota</taxon>
        <taxon>Actinomycetes</taxon>
        <taxon>Propionibacteriales</taxon>
        <taxon>Nocardioidaceae</taxon>
        <taxon>Nocardioides</taxon>
    </lineage>
</organism>
<name>A0ABP5JRX5_9ACTN</name>
<keyword evidence="5" id="KW-1185">Reference proteome</keyword>
<dbReference type="InterPro" id="IPR056303">
    <property type="entry name" value="AMIN-like"/>
</dbReference>
<feature type="compositionally biased region" description="Polar residues" evidence="1">
    <location>
        <begin position="297"/>
        <end position="307"/>
    </location>
</feature>
<feature type="chain" id="PRO_5045981492" description="AMIN-like domain-containing protein" evidence="2">
    <location>
        <begin position="41"/>
        <end position="314"/>
    </location>
</feature>
<dbReference type="Pfam" id="PF24837">
    <property type="entry name" value="AMIN-like"/>
    <property type="match status" value="1"/>
</dbReference>
<evidence type="ECO:0000256" key="1">
    <source>
        <dbReference type="SAM" id="MobiDB-lite"/>
    </source>
</evidence>
<feature type="signal peptide" evidence="2">
    <location>
        <begin position="1"/>
        <end position="40"/>
    </location>
</feature>
<evidence type="ECO:0000313" key="4">
    <source>
        <dbReference type="EMBL" id="GAA2121808.1"/>
    </source>
</evidence>
<comment type="caution">
    <text evidence="4">The sequence shown here is derived from an EMBL/GenBank/DDBJ whole genome shotgun (WGS) entry which is preliminary data.</text>
</comment>
<reference evidence="5" key="1">
    <citation type="journal article" date="2019" name="Int. J. Syst. Evol. Microbiol.">
        <title>The Global Catalogue of Microorganisms (GCM) 10K type strain sequencing project: providing services to taxonomists for standard genome sequencing and annotation.</title>
        <authorList>
            <consortium name="The Broad Institute Genomics Platform"/>
            <consortium name="The Broad Institute Genome Sequencing Center for Infectious Disease"/>
            <person name="Wu L."/>
            <person name="Ma J."/>
        </authorList>
    </citation>
    <scope>NUCLEOTIDE SEQUENCE [LARGE SCALE GENOMIC DNA]</scope>
    <source>
        <strain evidence="5">JCM 16021</strain>
    </source>
</reference>
<evidence type="ECO:0000313" key="5">
    <source>
        <dbReference type="Proteomes" id="UP001500575"/>
    </source>
</evidence>
<accession>A0ABP5JRX5</accession>
<sequence length="314" mass="33414">MRKHRLGPAVSLALTLALTSALTSALSAALLALPPAPVDAAVSPVRASASPETPTVVSITASHRRGHDRVVFRFDGGLPEHVSARYVDRLVGDGSGLPVRIAGQAVLRVRFSDAQAHDDSGETVAARTAYALPNVMTTVRAGDFEAVTTYGVGLARRTRFRVSSRENPSRVVLDVRAAFRTVDREVYFFDRDAYLANEEPFFVATKRPVLPGSPATGVMDRLFAGPVPREHADGLRLLRSHATSYDDLGIADRIARVRLTGGCSSDGSTVTVAGEIMPTLRQFASVDWVKVLAPDGTTGSPTGNTDSIPACLEP</sequence>
<evidence type="ECO:0000259" key="3">
    <source>
        <dbReference type="Pfam" id="PF24837"/>
    </source>
</evidence>